<dbReference type="Gene3D" id="3.30.70.330">
    <property type="match status" value="1"/>
</dbReference>
<gene>
    <name evidence="4" type="primary">nxt3_11</name>
    <name evidence="4" type="ORF">g.56747</name>
</gene>
<dbReference type="Pfam" id="PF02136">
    <property type="entry name" value="NTF2"/>
    <property type="match status" value="1"/>
</dbReference>
<dbReference type="EMBL" id="GDJX01004322">
    <property type="protein sequence ID" value="JAT63614.1"/>
    <property type="molecule type" value="Transcribed_RNA"/>
</dbReference>
<dbReference type="PROSITE" id="PS50177">
    <property type="entry name" value="NTF2_DOMAIN"/>
    <property type="match status" value="1"/>
</dbReference>
<proteinExistence type="predicted"/>
<dbReference type="FunFam" id="3.10.450.50:FF:000003">
    <property type="entry name" value="Nuclear transport factor 2 family protein"/>
    <property type="match status" value="1"/>
</dbReference>
<protein>
    <submittedName>
        <fullName evidence="4">Putative G3BP-like protein</fullName>
    </submittedName>
</protein>
<dbReference type="InterPro" id="IPR032710">
    <property type="entry name" value="NTF2-like_dom_sf"/>
</dbReference>
<evidence type="ECO:0000259" key="3">
    <source>
        <dbReference type="PROSITE" id="PS50177"/>
    </source>
</evidence>
<dbReference type="InterPro" id="IPR012677">
    <property type="entry name" value="Nucleotide-bd_a/b_plait_sf"/>
</dbReference>
<dbReference type="Pfam" id="PF00076">
    <property type="entry name" value="RRM_1"/>
    <property type="match status" value="1"/>
</dbReference>
<feature type="domain" description="NTF2" evidence="3">
    <location>
        <begin position="51"/>
        <end position="168"/>
    </location>
</feature>
<evidence type="ECO:0000313" key="4">
    <source>
        <dbReference type="EMBL" id="JAT63614.1"/>
    </source>
</evidence>
<dbReference type="GO" id="GO:0005829">
    <property type="term" value="C:cytosol"/>
    <property type="evidence" value="ECO:0007669"/>
    <property type="project" value="TreeGrafter"/>
</dbReference>
<dbReference type="AlphaFoldDB" id="A0A1D1Z9P3"/>
<feature type="non-terminal residue" evidence="4">
    <location>
        <position position="1"/>
    </location>
</feature>
<feature type="region of interest" description="Disordered" evidence="2">
    <location>
        <begin position="188"/>
        <end position="239"/>
    </location>
</feature>
<feature type="compositionally biased region" description="Polar residues" evidence="2">
    <location>
        <begin position="192"/>
        <end position="204"/>
    </location>
</feature>
<dbReference type="InterPro" id="IPR000504">
    <property type="entry name" value="RRM_dom"/>
</dbReference>
<dbReference type="GO" id="GO:0003729">
    <property type="term" value="F:mRNA binding"/>
    <property type="evidence" value="ECO:0007669"/>
    <property type="project" value="TreeGrafter"/>
</dbReference>
<reference evidence="4" key="1">
    <citation type="submission" date="2015-07" db="EMBL/GenBank/DDBJ databases">
        <title>Transcriptome Assembly of Anthurium amnicola.</title>
        <authorList>
            <person name="Suzuki J."/>
        </authorList>
    </citation>
    <scope>NUCLEOTIDE SEQUENCE</scope>
</reference>
<sequence length="474" mass="51766">PIQNPKSVTIKPLRFLAVLPIPSDPIRLEKMAAEMTSDNVTAASPPPAHVIGKAFVEQYYNILHDSPGMVHRFYQDSSILGRPDRDGVMSSVTTMQAINEKVMSLNYEDYMFQIETVDSQHSYKEGVTVLVTGCIIGNSNARQKFTQSFFLAPQDKGGYFVLNDVFRYVREIETGEDNDMLDNDTIDFADNTHASSNPATTNPISEEDVENGEEDLNEYENEGSVVEEETADQPLQPSQLAALPAAEVTTIQEDAPKKSYASIVKVTSGNSTASTSYVSPVKVKVLPAKTEKQAPAAATPVPVSDAVPPSRNDVHESSNHLEEVEGYSIYVRNLPLNATPAQLEEEFKKFGPIKPGGVQVRNHRAAPVLMGSQRVVVEEKRTTTRVDGGSSYANGRGQLLLGRGGFRNESRVRNDNFRGRGGFSGVQGYGRNEFRVRGGFSGRGRGPSARGSMIYQNGGRNFRPSGMNQIAVPA</sequence>
<dbReference type="SUPFAM" id="SSF54928">
    <property type="entry name" value="RNA-binding domain, RBD"/>
    <property type="match status" value="1"/>
</dbReference>
<dbReference type="InterPro" id="IPR035979">
    <property type="entry name" value="RBD_domain_sf"/>
</dbReference>
<dbReference type="PANTHER" id="PTHR10693:SF75">
    <property type="entry name" value="NUCLEAR TRANSPORT FACTOR 2"/>
    <property type="match status" value="1"/>
</dbReference>
<dbReference type="PANTHER" id="PTHR10693">
    <property type="entry name" value="RAS GTPASE-ACTIVATING PROTEIN-BINDING PROTEIN"/>
    <property type="match status" value="1"/>
</dbReference>
<feature type="compositionally biased region" description="Acidic residues" evidence="2">
    <location>
        <begin position="205"/>
        <end position="231"/>
    </location>
</feature>
<name>A0A1D1Z9P3_9ARAE</name>
<dbReference type="InterPro" id="IPR018222">
    <property type="entry name" value="Nuclear_transport_factor_2_euk"/>
</dbReference>
<dbReference type="CDD" id="cd00780">
    <property type="entry name" value="NTF2"/>
    <property type="match status" value="1"/>
</dbReference>
<dbReference type="SUPFAM" id="SSF54427">
    <property type="entry name" value="NTF2-like"/>
    <property type="match status" value="1"/>
</dbReference>
<dbReference type="CDD" id="cd00590">
    <property type="entry name" value="RRM_SF"/>
    <property type="match status" value="1"/>
</dbReference>
<accession>A0A1D1Z9P3</accession>
<dbReference type="Gene3D" id="3.10.450.50">
    <property type="match status" value="1"/>
</dbReference>
<evidence type="ECO:0000256" key="2">
    <source>
        <dbReference type="SAM" id="MobiDB-lite"/>
    </source>
</evidence>
<dbReference type="GO" id="GO:1990904">
    <property type="term" value="C:ribonucleoprotein complex"/>
    <property type="evidence" value="ECO:0007669"/>
    <property type="project" value="TreeGrafter"/>
</dbReference>
<organism evidence="4">
    <name type="scientific">Anthurium amnicola</name>
    <dbReference type="NCBI Taxonomy" id="1678845"/>
    <lineage>
        <taxon>Eukaryota</taxon>
        <taxon>Viridiplantae</taxon>
        <taxon>Streptophyta</taxon>
        <taxon>Embryophyta</taxon>
        <taxon>Tracheophyta</taxon>
        <taxon>Spermatophyta</taxon>
        <taxon>Magnoliopsida</taxon>
        <taxon>Liliopsida</taxon>
        <taxon>Araceae</taxon>
        <taxon>Pothoideae</taxon>
        <taxon>Potheae</taxon>
        <taxon>Anthurium</taxon>
    </lineage>
</organism>
<dbReference type="InterPro" id="IPR002075">
    <property type="entry name" value="NTF2_dom"/>
</dbReference>
<evidence type="ECO:0000256" key="1">
    <source>
        <dbReference type="ARBA" id="ARBA00022884"/>
    </source>
</evidence>
<keyword evidence="1" id="KW-0694">RNA-binding</keyword>
<dbReference type="InterPro" id="IPR039539">
    <property type="entry name" value="Ras_GTPase_bind_prot"/>
</dbReference>
<feature type="region of interest" description="Disordered" evidence="2">
    <location>
        <begin position="296"/>
        <end position="320"/>
    </location>
</feature>